<dbReference type="Proteomes" id="UP000827976">
    <property type="component" value="Chromosome 18"/>
</dbReference>
<keyword evidence="2" id="KW-1185">Reference proteome</keyword>
<evidence type="ECO:0000313" key="2">
    <source>
        <dbReference type="Proteomes" id="UP000827976"/>
    </source>
</evidence>
<dbReference type="EMBL" id="CM037028">
    <property type="protein sequence ID" value="KAH7656929.1"/>
    <property type="molecule type" value="Genomic_DNA"/>
</dbReference>
<proteinExistence type="predicted"/>
<comment type="caution">
    <text evidence="1">The sequence shown here is derived from an EMBL/GenBank/DDBJ whole genome shotgun (WGS) entry which is preliminary data.</text>
</comment>
<evidence type="ECO:0000313" key="1">
    <source>
        <dbReference type="EMBL" id="KAH7656929.1"/>
    </source>
</evidence>
<protein>
    <submittedName>
        <fullName evidence="1">Selenoprotein Rdx-type protein</fullName>
    </submittedName>
</protein>
<reference evidence="2" key="1">
    <citation type="journal article" date="2022" name="Nat. Commun.">
        <title>Chromosome evolution and the genetic basis of agronomically important traits in greater yam.</title>
        <authorList>
            <person name="Bredeson J.V."/>
            <person name="Lyons J.B."/>
            <person name="Oniyinde I.O."/>
            <person name="Okereke N.R."/>
            <person name="Kolade O."/>
            <person name="Nnabue I."/>
            <person name="Nwadili C.O."/>
            <person name="Hribova E."/>
            <person name="Parker M."/>
            <person name="Nwogha J."/>
            <person name="Shu S."/>
            <person name="Carlson J."/>
            <person name="Kariba R."/>
            <person name="Muthemba S."/>
            <person name="Knop K."/>
            <person name="Barton G.J."/>
            <person name="Sherwood A.V."/>
            <person name="Lopez-Montes A."/>
            <person name="Asiedu R."/>
            <person name="Jamnadass R."/>
            <person name="Muchugi A."/>
            <person name="Goodstein D."/>
            <person name="Egesi C.N."/>
            <person name="Featherston J."/>
            <person name="Asfaw A."/>
            <person name="Simpson G.G."/>
            <person name="Dolezel J."/>
            <person name="Hendre P.S."/>
            <person name="Van Deynze A."/>
            <person name="Kumar P.L."/>
            <person name="Obidiegwu J.E."/>
            <person name="Bhattacharjee R."/>
            <person name="Rokhsar D.S."/>
        </authorList>
    </citation>
    <scope>NUCLEOTIDE SEQUENCE [LARGE SCALE GENOMIC DNA]</scope>
    <source>
        <strain evidence="2">cv. TDa95/00328</strain>
    </source>
</reference>
<accession>A0ACB7U9B5</accession>
<sequence length="183" mass="19994">MAPKKKPNNPAPSPSPLPATSRRVTRSFAAAAAKRHAEPESAAQEPAKKPKTAVRKGKAKVSDGGKEKSKATEAVKEEVKSSDDAAEQAHESSISQKVVIEACKQCNSFKTRALHVKDGLEKSVPGITVEINPVKPRRGCFEIRDSNQIFLSLLDMQRPFTRMKNLDMDQVVKDVVQKIQALP</sequence>
<organism evidence="1 2">
    <name type="scientific">Dioscorea alata</name>
    <name type="common">Purple yam</name>
    <dbReference type="NCBI Taxonomy" id="55571"/>
    <lineage>
        <taxon>Eukaryota</taxon>
        <taxon>Viridiplantae</taxon>
        <taxon>Streptophyta</taxon>
        <taxon>Embryophyta</taxon>
        <taxon>Tracheophyta</taxon>
        <taxon>Spermatophyta</taxon>
        <taxon>Magnoliopsida</taxon>
        <taxon>Liliopsida</taxon>
        <taxon>Dioscoreales</taxon>
        <taxon>Dioscoreaceae</taxon>
        <taxon>Dioscorea</taxon>
    </lineage>
</organism>
<gene>
    <name evidence="1" type="ORF">IHE45_18G107500</name>
</gene>
<name>A0ACB7U9B5_DIOAL</name>